<feature type="transmembrane region" description="Helical" evidence="1">
    <location>
        <begin position="89"/>
        <end position="105"/>
    </location>
</feature>
<feature type="transmembrane region" description="Helical" evidence="1">
    <location>
        <begin position="49"/>
        <end position="69"/>
    </location>
</feature>
<name>A0A3Q9BUX1_9BURK</name>
<keyword evidence="3" id="KW-1185">Reference proteome</keyword>
<keyword evidence="1" id="KW-1133">Transmembrane helix</keyword>
<accession>A0A3Q9BUX1</accession>
<feature type="transmembrane region" description="Helical" evidence="1">
    <location>
        <begin position="117"/>
        <end position="142"/>
    </location>
</feature>
<gene>
    <name evidence="2" type="ORF">EJN92_01840</name>
</gene>
<evidence type="ECO:0000313" key="2">
    <source>
        <dbReference type="EMBL" id="AZP14352.1"/>
    </source>
</evidence>
<sequence>MNLEKRIDWAVPTALLLLSVVPVLAGFVRLSGLVAGGPATPENTRFIASPLPILVHLLSATLFCLLGAFQFSSTFRQSSLDWHRLTGRLLVPFGLFAGLSGLWMTEMYPIDLQQQGVLLYSVRLLVGSAMVLSIVISLLAILRRDIAKHRAWMIRGYALGQGAGTQALLGIPWMLAFGALSGLPRDVLMSAAWMINLALAEWIIRR</sequence>
<proteinExistence type="predicted"/>
<dbReference type="Pfam" id="PF10067">
    <property type="entry name" value="DUF2306"/>
    <property type="match status" value="1"/>
</dbReference>
<dbReference type="AlphaFoldDB" id="A0A3Q9BUX1"/>
<organism evidence="2 3">
    <name type="scientific">Undibacterium parvum</name>
    <dbReference type="NCBI Taxonomy" id="401471"/>
    <lineage>
        <taxon>Bacteria</taxon>
        <taxon>Pseudomonadati</taxon>
        <taxon>Pseudomonadota</taxon>
        <taxon>Betaproteobacteria</taxon>
        <taxon>Burkholderiales</taxon>
        <taxon>Oxalobacteraceae</taxon>
        <taxon>Undibacterium</taxon>
    </lineage>
</organism>
<evidence type="ECO:0000256" key="1">
    <source>
        <dbReference type="SAM" id="Phobius"/>
    </source>
</evidence>
<keyword evidence="1" id="KW-0472">Membrane</keyword>
<dbReference type="EMBL" id="CP034464">
    <property type="protein sequence ID" value="AZP14352.1"/>
    <property type="molecule type" value="Genomic_DNA"/>
</dbReference>
<feature type="transmembrane region" description="Helical" evidence="1">
    <location>
        <begin position="187"/>
        <end position="204"/>
    </location>
</feature>
<reference evidence="2 3" key="1">
    <citation type="journal article" date="2011" name="Int. J. Syst. Evol. Microbiol.">
        <title>Description of Undibacterium oligocarboniphilum sp. nov., isolated from purified water, and Undibacterium pigrum strain CCUG 49012 as the type strain of Undibacterium parvum sp. nov., and emended descriptions of the genus Undibacterium and the species Undibacterium pigrum.</title>
        <authorList>
            <person name="Eder W."/>
            <person name="Wanner G."/>
            <person name="Ludwig W."/>
            <person name="Busse H.J."/>
            <person name="Ziemke-Kageler F."/>
            <person name="Lang E."/>
        </authorList>
    </citation>
    <scope>NUCLEOTIDE SEQUENCE [LARGE SCALE GENOMIC DNA]</scope>
    <source>
        <strain evidence="2 3">DSM 23061</strain>
    </source>
</reference>
<dbReference type="InterPro" id="IPR018750">
    <property type="entry name" value="DUF2306_membrane"/>
</dbReference>
<dbReference type="KEGG" id="upv:EJN92_01840"/>
<evidence type="ECO:0000313" key="3">
    <source>
        <dbReference type="Proteomes" id="UP000275663"/>
    </source>
</evidence>
<dbReference type="Proteomes" id="UP000275663">
    <property type="component" value="Chromosome"/>
</dbReference>
<keyword evidence="1" id="KW-0812">Transmembrane</keyword>
<feature type="transmembrane region" description="Helical" evidence="1">
    <location>
        <begin position="154"/>
        <end position="175"/>
    </location>
</feature>
<dbReference type="OrthoDB" id="8759010at2"/>
<protein>
    <submittedName>
        <fullName evidence="2">DUF2306 domain-containing protein</fullName>
    </submittedName>
</protein>